<comment type="similarity">
    <text evidence="6">Belongs to the protein kinase superfamily. STE Ser/Thr protein kinase family. MAP kinase kinase subfamily.</text>
</comment>
<dbReference type="InterPro" id="IPR000719">
    <property type="entry name" value="Prot_kinase_dom"/>
</dbReference>
<dbReference type="InterPro" id="IPR050915">
    <property type="entry name" value="MAP_kinase_kinase"/>
</dbReference>
<feature type="compositionally biased region" description="Low complexity" evidence="8">
    <location>
        <begin position="627"/>
        <end position="638"/>
    </location>
</feature>
<dbReference type="Gene3D" id="3.30.200.20">
    <property type="entry name" value="Phosphorylase Kinase, domain 1"/>
    <property type="match status" value="1"/>
</dbReference>
<evidence type="ECO:0000256" key="2">
    <source>
        <dbReference type="ARBA" id="ARBA00022679"/>
    </source>
</evidence>
<evidence type="ECO:0000313" key="11">
    <source>
        <dbReference type="Proteomes" id="UP000246740"/>
    </source>
</evidence>
<proteinExistence type="inferred from homology"/>
<keyword evidence="2" id="KW-0808">Transferase</keyword>
<keyword evidence="11" id="KW-1185">Reference proteome</keyword>
<feature type="region of interest" description="Disordered" evidence="8">
    <location>
        <begin position="1"/>
        <end position="95"/>
    </location>
</feature>
<evidence type="ECO:0000313" key="10">
    <source>
        <dbReference type="EMBL" id="PWY97750.1"/>
    </source>
</evidence>
<evidence type="ECO:0000256" key="1">
    <source>
        <dbReference type="ARBA" id="ARBA00022527"/>
    </source>
</evidence>
<dbReference type="Proteomes" id="UP000246740">
    <property type="component" value="Unassembled WGS sequence"/>
</dbReference>
<feature type="region of interest" description="Disordered" evidence="8">
    <location>
        <begin position="557"/>
        <end position="577"/>
    </location>
</feature>
<feature type="compositionally biased region" description="Low complexity" evidence="8">
    <location>
        <begin position="223"/>
        <end position="249"/>
    </location>
</feature>
<evidence type="ECO:0000256" key="4">
    <source>
        <dbReference type="ARBA" id="ARBA00022777"/>
    </source>
</evidence>
<dbReference type="FunFam" id="3.30.200.20:FF:000040">
    <property type="entry name" value="Dual specificity mitogen-activated protein kinase kinase"/>
    <property type="match status" value="1"/>
</dbReference>
<gene>
    <name evidence="10" type="ORF">BCV70DRAFT_180570</name>
</gene>
<evidence type="ECO:0000259" key="9">
    <source>
        <dbReference type="PROSITE" id="PS50011"/>
    </source>
</evidence>
<protein>
    <submittedName>
        <fullName evidence="10">Pkinase-domain-containing protein</fullName>
    </submittedName>
</protein>
<dbReference type="EMBL" id="KZ819202">
    <property type="protein sequence ID" value="PWY97750.1"/>
    <property type="molecule type" value="Genomic_DNA"/>
</dbReference>
<feature type="compositionally biased region" description="Basic and acidic residues" evidence="8">
    <location>
        <begin position="672"/>
        <end position="693"/>
    </location>
</feature>
<dbReference type="PANTHER" id="PTHR47448">
    <property type="entry name" value="DUAL SPECIFICITY MITOGEN-ACTIVATED PROTEIN KINASE KINASE DSOR1-LIKE PROTEIN"/>
    <property type="match status" value="1"/>
</dbReference>
<dbReference type="GO" id="GO:0000165">
    <property type="term" value="P:MAPK cascade"/>
    <property type="evidence" value="ECO:0007669"/>
    <property type="project" value="UniProtKB-ARBA"/>
</dbReference>
<feature type="binding site" evidence="7">
    <location>
        <position position="290"/>
    </location>
    <ligand>
        <name>ATP</name>
        <dbReference type="ChEBI" id="CHEBI:30616"/>
    </ligand>
</feature>
<accession>A0A317XKC7</accession>
<feature type="compositionally biased region" description="Low complexity" evidence="8">
    <location>
        <begin position="56"/>
        <end position="91"/>
    </location>
</feature>
<dbReference type="GO" id="GO:0004674">
    <property type="term" value="F:protein serine/threonine kinase activity"/>
    <property type="evidence" value="ECO:0007669"/>
    <property type="project" value="UniProtKB-KW"/>
</dbReference>
<evidence type="ECO:0000256" key="5">
    <source>
        <dbReference type="ARBA" id="ARBA00022840"/>
    </source>
</evidence>
<name>A0A317XKC7_9BASI</name>
<dbReference type="FunFam" id="1.10.510.10:FF:000263">
    <property type="entry name" value="MAP kinase skh1/pek1"/>
    <property type="match status" value="1"/>
</dbReference>
<dbReference type="CDD" id="cd06621">
    <property type="entry name" value="PKc_Pek1_like"/>
    <property type="match status" value="1"/>
</dbReference>
<keyword evidence="1" id="KW-0723">Serine/threonine-protein kinase</keyword>
<dbReference type="SUPFAM" id="SSF56112">
    <property type="entry name" value="Protein kinase-like (PK-like)"/>
    <property type="match status" value="1"/>
</dbReference>
<feature type="region of interest" description="Disordered" evidence="8">
    <location>
        <begin position="167"/>
        <end position="257"/>
    </location>
</feature>
<dbReference type="PROSITE" id="PS00108">
    <property type="entry name" value="PROTEIN_KINASE_ST"/>
    <property type="match status" value="1"/>
</dbReference>
<reference evidence="10 11" key="1">
    <citation type="journal article" date="2018" name="Mol. Biol. Evol.">
        <title>Broad Genomic Sampling Reveals a Smut Pathogenic Ancestry of the Fungal Clade Ustilaginomycotina.</title>
        <authorList>
            <person name="Kijpornyongpan T."/>
            <person name="Mondo S.J."/>
            <person name="Barry K."/>
            <person name="Sandor L."/>
            <person name="Lee J."/>
            <person name="Lipzen A."/>
            <person name="Pangilinan J."/>
            <person name="LaButti K."/>
            <person name="Hainaut M."/>
            <person name="Henrissat B."/>
            <person name="Grigoriev I.V."/>
            <person name="Spatafora J.W."/>
            <person name="Aime M.C."/>
        </authorList>
    </citation>
    <scope>NUCLEOTIDE SEQUENCE [LARGE SCALE GENOMIC DNA]</scope>
    <source>
        <strain evidence="10 11">MCA 3645</strain>
    </source>
</reference>
<dbReference type="InterPro" id="IPR008271">
    <property type="entry name" value="Ser/Thr_kinase_AS"/>
</dbReference>
<evidence type="ECO:0000256" key="3">
    <source>
        <dbReference type="ARBA" id="ARBA00022741"/>
    </source>
</evidence>
<feature type="region of interest" description="Disordered" evidence="8">
    <location>
        <begin position="672"/>
        <end position="714"/>
    </location>
</feature>
<keyword evidence="3 7" id="KW-0547">Nucleotide-binding</keyword>
<feature type="compositionally biased region" description="Polar residues" evidence="8">
    <location>
        <begin position="196"/>
        <end position="216"/>
    </location>
</feature>
<dbReference type="InterPro" id="IPR011009">
    <property type="entry name" value="Kinase-like_dom_sf"/>
</dbReference>
<dbReference type="InterPro" id="IPR017441">
    <property type="entry name" value="Protein_kinase_ATP_BS"/>
</dbReference>
<evidence type="ECO:0000256" key="6">
    <source>
        <dbReference type="ARBA" id="ARBA00038035"/>
    </source>
</evidence>
<keyword evidence="4 10" id="KW-0418">Kinase</keyword>
<feature type="compositionally biased region" description="Low complexity" evidence="8">
    <location>
        <begin position="169"/>
        <end position="190"/>
    </location>
</feature>
<feature type="region of interest" description="Disordered" evidence="8">
    <location>
        <begin position="590"/>
        <end position="609"/>
    </location>
</feature>
<feature type="domain" description="Protein kinase" evidence="9">
    <location>
        <begin position="261"/>
        <end position="527"/>
    </location>
</feature>
<dbReference type="Pfam" id="PF00069">
    <property type="entry name" value="Pkinase"/>
    <property type="match status" value="1"/>
</dbReference>
<feature type="compositionally biased region" description="Low complexity" evidence="8">
    <location>
        <begin position="558"/>
        <end position="567"/>
    </location>
</feature>
<evidence type="ECO:0000256" key="7">
    <source>
        <dbReference type="PROSITE-ProRule" id="PRU10141"/>
    </source>
</evidence>
<dbReference type="STRING" id="1882483.A0A317XKC7"/>
<dbReference type="PROSITE" id="PS50011">
    <property type="entry name" value="PROTEIN_KINASE_DOM"/>
    <property type="match status" value="1"/>
</dbReference>
<dbReference type="Gene3D" id="1.10.510.10">
    <property type="entry name" value="Transferase(Phosphotransferase) domain 1"/>
    <property type="match status" value="1"/>
</dbReference>
<keyword evidence="5 7" id="KW-0067">ATP-binding</keyword>
<dbReference type="GO" id="GO:0005524">
    <property type="term" value="F:ATP binding"/>
    <property type="evidence" value="ECO:0007669"/>
    <property type="project" value="UniProtKB-UniRule"/>
</dbReference>
<dbReference type="SMART" id="SM00220">
    <property type="entry name" value="S_TKc"/>
    <property type="match status" value="1"/>
</dbReference>
<dbReference type="InParanoid" id="A0A317XKC7"/>
<dbReference type="PROSITE" id="PS00107">
    <property type="entry name" value="PROTEIN_KINASE_ATP"/>
    <property type="match status" value="1"/>
</dbReference>
<dbReference type="OrthoDB" id="10252354at2759"/>
<sequence>MASLIPPKQPRKPGMPKLTIPARPSSSSSSAPDHQRSLRPQNDPRRPQKPSLVIPITNTTANTATATATATTTTTTNINTSSSSSSSSSSNLDHYSHDDGFEDGLAGALNSTASTIYPDTVPHMTNAQMHSALTDDLRRAIGGMTIHDTDAERLVDANGFRIPAMGGNRASSGYHSHASSSRASSGTHARQVALDPNNSSRRSNDTHPSNTPSHPSTVADPIPTASTASTSSSAPTGSGASNTGTSSGNAEDDGLSLPGNIEIVSRLGEGASGEVHKVLHRPTGLIMAKKTISTSPNPSIHRQILRELAFNRSCHSDYIVRYYGAFLEDHDTSISICMEYAEAGSLDAIYKKVKSRNGRTGEKVLGKVAECVLKGLGYLHERKIIHRDIKPSNIVVTRQGQIKLCDFGVSGELINSVAGTFTGTSYYMAPERIKGLAYSITSDVWSLGLTILEVASNRFPFPAEGEPPLGPIDLLSYVVSMKVPELQDDDKAGIKWSRALRDFIERCLEKEPAKRPGPHKMTGHPFIRKSETRQPQPDIAKFVADVWGWSYLPSTIEQQQQQQTPTQANASALSRMPSVRSAPIAMPSALSTGAAPALPPPTRQPPATAANVDVPQITAHLAPSPSPSSSAVSPSASHARLRELPKIAMPNTHATDAGMSDTSAVLPAVAVEHETSRHRSQEERLAARMREADVGLIGSPTQTDDEEDTRPPPA</sequence>
<feature type="region of interest" description="Disordered" evidence="8">
    <location>
        <begin position="619"/>
        <end position="638"/>
    </location>
</feature>
<organism evidence="10 11">
    <name type="scientific">Testicularia cyperi</name>
    <dbReference type="NCBI Taxonomy" id="1882483"/>
    <lineage>
        <taxon>Eukaryota</taxon>
        <taxon>Fungi</taxon>
        <taxon>Dikarya</taxon>
        <taxon>Basidiomycota</taxon>
        <taxon>Ustilaginomycotina</taxon>
        <taxon>Ustilaginomycetes</taxon>
        <taxon>Ustilaginales</taxon>
        <taxon>Anthracoideaceae</taxon>
        <taxon>Testicularia</taxon>
    </lineage>
</organism>
<dbReference type="PANTHER" id="PTHR47448:SF5">
    <property type="entry name" value="MITOGEN-ACTIVATED PROTEIN KINASE KINAE MKK2"/>
    <property type="match status" value="1"/>
</dbReference>
<evidence type="ECO:0000256" key="8">
    <source>
        <dbReference type="SAM" id="MobiDB-lite"/>
    </source>
</evidence>
<dbReference type="AlphaFoldDB" id="A0A317XKC7"/>